<keyword evidence="10 16" id="KW-0472">Membrane</keyword>
<organism evidence="19 20">
    <name type="scientific">Paraphoma chrysanthemicola</name>
    <dbReference type="NCBI Taxonomy" id="798071"/>
    <lineage>
        <taxon>Eukaryota</taxon>
        <taxon>Fungi</taxon>
        <taxon>Dikarya</taxon>
        <taxon>Ascomycota</taxon>
        <taxon>Pezizomycotina</taxon>
        <taxon>Dothideomycetes</taxon>
        <taxon>Pleosporomycetidae</taxon>
        <taxon>Pleosporales</taxon>
        <taxon>Pleosporineae</taxon>
        <taxon>Phaeosphaeriaceae</taxon>
        <taxon>Paraphoma</taxon>
    </lineage>
</organism>
<feature type="transmembrane region" description="Helical" evidence="16">
    <location>
        <begin position="108"/>
        <end position="127"/>
    </location>
</feature>
<dbReference type="GO" id="GO:0098552">
    <property type="term" value="C:side of membrane"/>
    <property type="evidence" value="ECO:0007669"/>
    <property type="project" value="UniProtKB-KW"/>
</dbReference>
<evidence type="ECO:0000256" key="7">
    <source>
        <dbReference type="ARBA" id="ARBA00022692"/>
    </source>
</evidence>
<keyword evidence="14" id="KW-0349">Heme</keyword>
<name>A0A8K0R3E9_9PLEO</name>
<dbReference type="PANTHER" id="PTHR33048">
    <property type="entry name" value="PTH11-LIKE INTEGRAL MEMBRANE PROTEIN (AFU_ORTHOLOGUE AFUA_5G11245)"/>
    <property type="match status" value="1"/>
</dbReference>
<feature type="transmembrane region" description="Helical" evidence="16">
    <location>
        <begin position="178"/>
        <end position="204"/>
    </location>
</feature>
<comment type="subcellular location">
    <subcellularLocation>
        <location evidence="2">Membrane</location>
        <topology evidence="2">Lipid-anchor</topology>
        <topology evidence="2">GPI-anchor</topology>
    </subcellularLocation>
    <subcellularLocation>
        <location evidence="1">Membrane</location>
        <topology evidence="1">Multi-pass membrane protein</topology>
    </subcellularLocation>
    <subcellularLocation>
        <location evidence="3">Secreted</location>
    </subcellularLocation>
</comment>
<comment type="caution">
    <text evidence="19">The sequence shown here is derived from an EMBL/GenBank/DDBJ whole genome shotgun (WGS) entry which is preliminary data.</text>
</comment>
<dbReference type="AlphaFoldDB" id="A0A8K0R3E9"/>
<keyword evidence="14" id="KW-0479">Metal-binding</keyword>
<keyword evidence="5" id="KW-0964">Secreted</keyword>
<evidence type="ECO:0000256" key="3">
    <source>
        <dbReference type="ARBA" id="ARBA00004613"/>
    </source>
</evidence>
<feature type="disulfide bond" evidence="14">
    <location>
        <begin position="59"/>
        <end position="92"/>
    </location>
</feature>
<proteinExistence type="inferred from homology"/>
<feature type="signal peptide" evidence="17">
    <location>
        <begin position="1"/>
        <end position="19"/>
    </location>
</feature>
<feature type="transmembrane region" description="Helical" evidence="16">
    <location>
        <begin position="139"/>
        <end position="158"/>
    </location>
</feature>
<evidence type="ECO:0000256" key="1">
    <source>
        <dbReference type="ARBA" id="ARBA00004141"/>
    </source>
</evidence>
<dbReference type="OrthoDB" id="2496787at2759"/>
<dbReference type="GO" id="GO:0046872">
    <property type="term" value="F:metal ion binding"/>
    <property type="evidence" value="ECO:0007669"/>
    <property type="project" value="UniProtKB-UniRule"/>
</dbReference>
<evidence type="ECO:0000256" key="15">
    <source>
        <dbReference type="SAM" id="MobiDB-lite"/>
    </source>
</evidence>
<keyword evidence="8 17" id="KW-0732">Signal</keyword>
<dbReference type="InterPro" id="IPR049326">
    <property type="entry name" value="Rhodopsin_dom_fungi"/>
</dbReference>
<dbReference type="EMBL" id="JAGMVJ010000012">
    <property type="protein sequence ID" value="KAH7084076.1"/>
    <property type="molecule type" value="Genomic_DNA"/>
</dbReference>
<dbReference type="GO" id="GO:0005576">
    <property type="term" value="C:extracellular region"/>
    <property type="evidence" value="ECO:0007669"/>
    <property type="project" value="UniProtKB-SubCell"/>
</dbReference>
<evidence type="ECO:0000256" key="17">
    <source>
        <dbReference type="SAM" id="SignalP"/>
    </source>
</evidence>
<keyword evidence="20" id="KW-1185">Reference proteome</keyword>
<accession>A0A8K0R3E9</accession>
<evidence type="ECO:0000256" key="2">
    <source>
        <dbReference type="ARBA" id="ARBA00004589"/>
    </source>
</evidence>
<dbReference type="InterPro" id="IPR008427">
    <property type="entry name" value="Extracellular_membr_CFEM_dom"/>
</dbReference>
<reference evidence="19" key="1">
    <citation type="journal article" date="2021" name="Nat. Commun.">
        <title>Genetic determinants of endophytism in the Arabidopsis root mycobiome.</title>
        <authorList>
            <person name="Mesny F."/>
            <person name="Miyauchi S."/>
            <person name="Thiergart T."/>
            <person name="Pickel B."/>
            <person name="Atanasova L."/>
            <person name="Karlsson M."/>
            <person name="Huettel B."/>
            <person name="Barry K.W."/>
            <person name="Haridas S."/>
            <person name="Chen C."/>
            <person name="Bauer D."/>
            <person name="Andreopoulos W."/>
            <person name="Pangilinan J."/>
            <person name="LaButti K."/>
            <person name="Riley R."/>
            <person name="Lipzen A."/>
            <person name="Clum A."/>
            <person name="Drula E."/>
            <person name="Henrissat B."/>
            <person name="Kohler A."/>
            <person name="Grigoriev I.V."/>
            <person name="Martin F.M."/>
            <person name="Hacquard S."/>
        </authorList>
    </citation>
    <scope>NUCLEOTIDE SEQUENCE</scope>
    <source>
        <strain evidence="19">MPI-SDFR-AT-0120</strain>
    </source>
</reference>
<feature type="chain" id="PRO_5035466138" description="CFEM domain-containing protein" evidence="17">
    <location>
        <begin position="20"/>
        <end position="433"/>
    </location>
</feature>
<feature type="disulfide bond" evidence="14">
    <location>
        <begin position="50"/>
        <end position="57"/>
    </location>
</feature>
<feature type="disulfide bond" evidence="14">
    <location>
        <begin position="40"/>
        <end position="71"/>
    </location>
</feature>
<keyword evidence="11 14" id="KW-1015">Disulfide bond</keyword>
<dbReference type="Pfam" id="PF20684">
    <property type="entry name" value="Fung_rhodopsin"/>
    <property type="match status" value="1"/>
</dbReference>
<evidence type="ECO:0000256" key="16">
    <source>
        <dbReference type="SAM" id="Phobius"/>
    </source>
</evidence>
<evidence type="ECO:0000256" key="13">
    <source>
        <dbReference type="ARBA" id="ARBA00038359"/>
    </source>
</evidence>
<protein>
    <recommendedName>
        <fullName evidence="18">CFEM domain-containing protein</fullName>
    </recommendedName>
</protein>
<evidence type="ECO:0000313" key="19">
    <source>
        <dbReference type="EMBL" id="KAH7084076.1"/>
    </source>
</evidence>
<feature type="transmembrane region" description="Helical" evidence="16">
    <location>
        <begin position="268"/>
        <end position="287"/>
    </location>
</feature>
<feature type="compositionally biased region" description="Low complexity" evidence="15">
    <location>
        <begin position="392"/>
        <end position="401"/>
    </location>
</feature>
<dbReference type="PANTHER" id="PTHR33048:SF143">
    <property type="entry name" value="EXTRACELLULAR MEMBRANE PROTEIN CFEM DOMAIN-CONTAINING PROTEIN-RELATED"/>
    <property type="match status" value="1"/>
</dbReference>
<evidence type="ECO:0000256" key="5">
    <source>
        <dbReference type="ARBA" id="ARBA00022525"/>
    </source>
</evidence>
<feature type="domain" description="CFEM" evidence="18">
    <location>
        <begin position="8"/>
        <end position="119"/>
    </location>
</feature>
<evidence type="ECO:0000256" key="10">
    <source>
        <dbReference type="ARBA" id="ARBA00023136"/>
    </source>
</evidence>
<feature type="compositionally biased region" description="Polar residues" evidence="15">
    <location>
        <begin position="402"/>
        <end position="413"/>
    </location>
</feature>
<dbReference type="SMART" id="SM00747">
    <property type="entry name" value="CFEM"/>
    <property type="match status" value="1"/>
</dbReference>
<evidence type="ECO:0000259" key="18">
    <source>
        <dbReference type="PROSITE" id="PS52012"/>
    </source>
</evidence>
<evidence type="ECO:0000256" key="6">
    <source>
        <dbReference type="ARBA" id="ARBA00022622"/>
    </source>
</evidence>
<feature type="transmembrane region" description="Helical" evidence="16">
    <location>
        <begin position="299"/>
        <end position="324"/>
    </location>
</feature>
<evidence type="ECO:0000256" key="4">
    <source>
        <dbReference type="ARBA" id="ARBA00010031"/>
    </source>
</evidence>
<feature type="non-terminal residue" evidence="19">
    <location>
        <position position="433"/>
    </location>
</feature>
<comment type="similarity">
    <text evidence="13">Belongs to the SAT4 family.</text>
</comment>
<gene>
    <name evidence="19" type="ORF">FB567DRAFT_472398</name>
</gene>
<evidence type="ECO:0000256" key="12">
    <source>
        <dbReference type="ARBA" id="ARBA00023288"/>
    </source>
</evidence>
<dbReference type="Pfam" id="PF05730">
    <property type="entry name" value="CFEM"/>
    <property type="match status" value="1"/>
</dbReference>
<keyword evidence="12" id="KW-0449">Lipoprotein</keyword>
<comment type="similarity">
    <text evidence="4">Belongs to the RBT5 family.</text>
</comment>
<dbReference type="PROSITE" id="PS52012">
    <property type="entry name" value="CFEM"/>
    <property type="match status" value="1"/>
</dbReference>
<evidence type="ECO:0000313" key="20">
    <source>
        <dbReference type="Proteomes" id="UP000813461"/>
    </source>
</evidence>
<feature type="region of interest" description="Disordered" evidence="15">
    <location>
        <begin position="387"/>
        <end position="413"/>
    </location>
</feature>
<evidence type="ECO:0000256" key="14">
    <source>
        <dbReference type="PROSITE-ProRule" id="PRU01356"/>
    </source>
</evidence>
<evidence type="ECO:0000256" key="9">
    <source>
        <dbReference type="ARBA" id="ARBA00022989"/>
    </source>
</evidence>
<dbReference type="Proteomes" id="UP000813461">
    <property type="component" value="Unassembled WGS sequence"/>
</dbReference>
<keyword evidence="7 16" id="KW-0812">Transmembrane</keyword>
<feature type="binding site" description="axial binding residue" evidence="14">
    <location>
        <position position="54"/>
    </location>
    <ligand>
        <name>heme</name>
        <dbReference type="ChEBI" id="CHEBI:30413"/>
    </ligand>
    <ligandPart>
        <name>Fe</name>
        <dbReference type="ChEBI" id="CHEBI:18248"/>
    </ligandPart>
</feature>
<feature type="disulfide bond" evidence="14">
    <location>
        <begin position="36"/>
        <end position="76"/>
    </location>
</feature>
<feature type="transmembrane region" description="Helical" evidence="16">
    <location>
        <begin position="216"/>
        <end position="237"/>
    </location>
</feature>
<keyword evidence="9 16" id="KW-1133">Transmembrane helix</keyword>
<keyword evidence="6" id="KW-0325">Glycoprotein</keyword>
<sequence length="433" mass="47727">MKFLKLLFGLTALVSVGIAQDNGLSLVSAIAKLPQCAQSCMQTALAESPCQITDQTCICTNARLQSAIEGCVLQSCTIRQSLSTKNATTTACNAPTRSKQNEIRVTNIVLTLLAYICVLIRLVYKAVYSADEFSWDDCTIAAVVVIGVPTVVIIDRGLLPNGLGVDMWTVPFDHITNFVRYIYIIVILYFLLITLIKLTLLFFLLRIFPRPLMRRLLWATIAFNVLWGLASALASALECQPASSYWTHWDNEKPRKCVNINALAWSNAILSIVLDVWMLALPLYEVFHLQLSWRKKISVALMFFVGTFVTIVSGLRLRSLVTFANSNNPTWDQASTIRWSNIEVHVGTICACLPALRVILVRIFPKILGSTRGTSAYPKYGRGSQGIGGSAGAIKSGSSRKQNGSTNDPHAITYTKTFAVQHSESDEQSLVPL</sequence>
<keyword evidence="6" id="KW-0336">GPI-anchor</keyword>
<evidence type="ECO:0000256" key="11">
    <source>
        <dbReference type="ARBA" id="ARBA00023157"/>
    </source>
</evidence>
<keyword evidence="14" id="KW-0408">Iron</keyword>
<dbReference type="InterPro" id="IPR052337">
    <property type="entry name" value="SAT4-like"/>
</dbReference>
<evidence type="ECO:0000256" key="8">
    <source>
        <dbReference type="ARBA" id="ARBA00022729"/>
    </source>
</evidence>